<dbReference type="PANTHER" id="PTHR33116:SF84">
    <property type="entry name" value="RNA-DIRECTED DNA POLYMERASE"/>
    <property type="match status" value="1"/>
</dbReference>
<dbReference type="GO" id="GO:0003964">
    <property type="term" value="F:RNA-directed DNA polymerase activity"/>
    <property type="evidence" value="ECO:0007669"/>
    <property type="project" value="UniProtKB-KW"/>
</dbReference>
<name>A0ABQ4ZVS6_9ASTR</name>
<dbReference type="Pfam" id="PF00078">
    <property type="entry name" value="RVT_1"/>
    <property type="match status" value="1"/>
</dbReference>
<evidence type="ECO:0000259" key="1">
    <source>
        <dbReference type="PROSITE" id="PS50878"/>
    </source>
</evidence>
<dbReference type="SUPFAM" id="SSF56672">
    <property type="entry name" value="DNA/RNA polymerases"/>
    <property type="match status" value="1"/>
</dbReference>
<dbReference type="PANTHER" id="PTHR33116">
    <property type="entry name" value="REVERSE TRANSCRIPTASE ZINC-BINDING DOMAIN-CONTAINING PROTEIN-RELATED-RELATED"/>
    <property type="match status" value="1"/>
</dbReference>
<keyword evidence="2" id="KW-0695">RNA-directed DNA polymerase</keyword>
<reference evidence="2" key="1">
    <citation type="journal article" date="2022" name="Int. J. Mol. Sci.">
        <title>Draft Genome of Tanacetum Coccineum: Genomic Comparison of Closely Related Tanacetum-Family Plants.</title>
        <authorList>
            <person name="Yamashiro T."/>
            <person name="Shiraishi A."/>
            <person name="Nakayama K."/>
            <person name="Satake H."/>
        </authorList>
    </citation>
    <scope>NUCLEOTIDE SEQUENCE</scope>
</reference>
<keyword evidence="2" id="KW-0808">Transferase</keyword>
<reference evidence="2" key="2">
    <citation type="submission" date="2022-01" db="EMBL/GenBank/DDBJ databases">
        <authorList>
            <person name="Yamashiro T."/>
            <person name="Shiraishi A."/>
            <person name="Satake H."/>
            <person name="Nakayama K."/>
        </authorList>
    </citation>
    <scope>NUCLEOTIDE SEQUENCE</scope>
</reference>
<comment type="caution">
    <text evidence="2">The sequence shown here is derived from an EMBL/GenBank/DDBJ whole genome shotgun (WGS) entry which is preliminary data.</text>
</comment>
<organism evidence="2 3">
    <name type="scientific">Tanacetum coccineum</name>
    <dbReference type="NCBI Taxonomy" id="301880"/>
    <lineage>
        <taxon>Eukaryota</taxon>
        <taxon>Viridiplantae</taxon>
        <taxon>Streptophyta</taxon>
        <taxon>Embryophyta</taxon>
        <taxon>Tracheophyta</taxon>
        <taxon>Spermatophyta</taxon>
        <taxon>Magnoliopsida</taxon>
        <taxon>eudicotyledons</taxon>
        <taxon>Gunneridae</taxon>
        <taxon>Pentapetalae</taxon>
        <taxon>asterids</taxon>
        <taxon>campanulids</taxon>
        <taxon>Asterales</taxon>
        <taxon>Asteraceae</taxon>
        <taxon>Asteroideae</taxon>
        <taxon>Anthemideae</taxon>
        <taxon>Anthemidinae</taxon>
        <taxon>Tanacetum</taxon>
    </lineage>
</organism>
<dbReference type="PROSITE" id="PS50878">
    <property type="entry name" value="RT_POL"/>
    <property type="match status" value="1"/>
</dbReference>
<proteinExistence type="predicted"/>
<dbReference type="Proteomes" id="UP001151760">
    <property type="component" value="Unassembled WGS sequence"/>
</dbReference>
<dbReference type="InterPro" id="IPR043502">
    <property type="entry name" value="DNA/RNA_pol_sf"/>
</dbReference>
<feature type="domain" description="Reverse transcriptase" evidence="1">
    <location>
        <begin position="1"/>
        <end position="125"/>
    </location>
</feature>
<dbReference type="EMBL" id="BQNB010011704">
    <property type="protein sequence ID" value="GJS94082.1"/>
    <property type="molecule type" value="Genomic_DNA"/>
</dbReference>
<evidence type="ECO:0000313" key="3">
    <source>
        <dbReference type="Proteomes" id="UP001151760"/>
    </source>
</evidence>
<protein>
    <submittedName>
        <fullName evidence="2">Reverse transcriptase domain, reverse transcriptase zinc-binding domain protein</fullName>
    </submittedName>
</protein>
<evidence type="ECO:0000313" key="2">
    <source>
        <dbReference type="EMBL" id="GJS94082.1"/>
    </source>
</evidence>
<accession>A0ABQ4ZVS6</accession>
<keyword evidence="2" id="KW-0548">Nucleotidyltransferase</keyword>
<gene>
    <name evidence="2" type="ORF">Tco_0801050</name>
</gene>
<keyword evidence="3" id="KW-1185">Reference proteome</keyword>
<sequence>MRGLRQGDPLSPYLFTLIMEVLSLLIKQKIQNCSKFKYHWRCEKIKLTHLCFADDLIIFSHGDLKYVKVIKSALEEFSRISGLKPSMEKSLIFFGNVPDPIKASILDIMPFSIGTLPIKYLGVPLISSRLSKQHCIPLIDKVNMRLQNWKNKTLFFVGRLQLIKSVISSLQVYWSSVFILPKFVYYEIEKLMRGFLWSHGDSQRGKAKMKWKDVCSLKEQGGLGIKSLKLWNVALMSKHIWNIVSKKDSLWVKWVNSYRLIDRRAKERNFWDIPVMNDVCWGWKKILLNRDLVRDHIVTRIGNGKDTSVWFDGWSFLGPLCQFISNRDIYEAGISLSCKIAIKRSRS</sequence>
<dbReference type="InterPro" id="IPR000477">
    <property type="entry name" value="RT_dom"/>
</dbReference>